<dbReference type="InterPro" id="IPR036388">
    <property type="entry name" value="WH-like_DNA-bd_sf"/>
</dbReference>
<feature type="compositionally biased region" description="Polar residues" evidence="9">
    <location>
        <begin position="972"/>
        <end position="982"/>
    </location>
</feature>
<evidence type="ECO:0000256" key="5">
    <source>
        <dbReference type="ARBA" id="ARBA00022777"/>
    </source>
</evidence>
<feature type="region of interest" description="Disordered" evidence="9">
    <location>
        <begin position="964"/>
        <end position="1003"/>
    </location>
</feature>
<dbReference type="EMBL" id="HBNR01014811">
    <property type="protein sequence ID" value="CAE4570003.1"/>
    <property type="molecule type" value="Transcribed_RNA"/>
</dbReference>
<dbReference type="Pfam" id="PF16095">
    <property type="entry name" value="COR-A"/>
    <property type="match status" value="1"/>
</dbReference>
<dbReference type="Pfam" id="PF12770">
    <property type="entry name" value="CHAT"/>
    <property type="match status" value="1"/>
</dbReference>
<dbReference type="Gene3D" id="3.40.50.300">
    <property type="entry name" value="P-loop containing nucleotide triphosphate hydrolases"/>
    <property type="match status" value="3"/>
</dbReference>
<feature type="compositionally biased region" description="Low complexity" evidence="9">
    <location>
        <begin position="17"/>
        <end position="30"/>
    </location>
</feature>
<dbReference type="GO" id="GO:0016301">
    <property type="term" value="F:kinase activity"/>
    <property type="evidence" value="ECO:0007669"/>
    <property type="project" value="UniProtKB-KW"/>
</dbReference>
<feature type="compositionally biased region" description="Basic and acidic residues" evidence="9">
    <location>
        <begin position="90"/>
        <end position="100"/>
    </location>
</feature>
<keyword evidence="6" id="KW-0067">ATP-binding</keyword>
<evidence type="ECO:0000256" key="2">
    <source>
        <dbReference type="ARBA" id="ARBA00022679"/>
    </source>
</evidence>
<evidence type="ECO:0000256" key="3">
    <source>
        <dbReference type="ARBA" id="ARBA00022737"/>
    </source>
</evidence>
<evidence type="ECO:0000259" key="10">
    <source>
        <dbReference type="PROSITE" id="PS51424"/>
    </source>
</evidence>
<organism evidence="11">
    <name type="scientific">Alexandrium monilatum</name>
    <dbReference type="NCBI Taxonomy" id="311494"/>
    <lineage>
        <taxon>Eukaryota</taxon>
        <taxon>Sar</taxon>
        <taxon>Alveolata</taxon>
        <taxon>Dinophyceae</taxon>
        <taxon>Gonyaulacales</taxon>
        <taxon>Pyrocystaceae</taxon>
        <taxon>Alexandrium</taxon>
    </lineage>
</organism>
<dbReference type="Gene3D" id="3.30.70.1390">
    <property type="entry name" value="ROC domain from the Parkinson's disease-associated leucine-rich repeat kinase 2"/>
    <property type="match status" value="1"/>
</dbReference>
<reference evidence="11" key="1">
    <citation type="submission" date="2021-01" db="EMBL/GenBank/DDBJ databases">
        <authorList>
            <person name="Corre E."/>
            <person name="Pelletier E."/>
            <person name="Niang G."/>
            <person name="Scheremetjew M."/>
            <person name="Finn R."/>
            <person name="Kale V."/>
            <person name="Holt S."/>
            <person name="Cochrane G."/>
            <person name="Meng A."/>
            <person name="Brown T."/>
            <person name="Cohen L."/>
        </authorList>
    </citation>
    <scope>NUCLEOTIDE SEQUENCE</scope>
    <source>
        <strain evidence="11">CCMP3105</strain>
    </source>
</reference>
<evidence type="ECO:0000256" key="4">
    <source>
        <dbReference type="ARBA" id="ARBA00022741"/>
    </source>
</evidence>
<feature type="compositionally biased region" description="Polar residues" evidence="9">
    <location>
        <begin position="102"/>
        <end position="112"/>
    </location>
</feature>
<evidence type="ECO:0000256" key="9">
    <source>
        <dbReference type="SAM" id="MobiDB-lite"/>
    </source>
</evidence>
<feature type="domain" description="Roc" evidence="10">
    <location>
        <begin position="232"/>
        <end position="564"/>
    </location>
</feature>
<dbReference type="PROSITE" id="PS51424">
    <property type="entry name" value="ROC"/>
    <property type="match status" value="1"/>
</dbReference>
<keyword evidence="4" id="KW-0547">Nucleotide-binding</keyword>
<feature type="region of interest" description="Disordered" evidence="9">
    <location>
        <begin position="331"/>
        <end position="368"/>
    </location>
</feature>
<evidence type="ECO:0000313" key="11">
    <source>
        <dbReference type="EMBL" id="CAE4570003.1"/>
    </source>
</evidence>
<dbReference type="InterPro" id="IPR032171">
    <property type="entry name" value="COR-A"/>
</dbReference>
<dbReference type="Gene3D" id="1.10.10.10">
    <property type="entry name" value="Winged helix-like DNA-binding domain superfamily/Winged helix DNA-binding domain"/>
    <property type="match status" value="1"/>
</dbReference>
<feature type="compositionally biased region" description="Gly residues" evidence="9">
    <location>
        <begin position="62"/>
        <end position="77"/>
    </location>
</feature>
<dbReference type="PANTHER" id="PTHR47679">
    <property type="entry name" value="PROTEIN TORNADO 1"/>
    <property type="match status" value="1"/>
</dbReference>
<dbReference type="InterPro" id="IPR020859">
    <property type="entry name" value="ROC"/>
</dbReference>
<evidence type="ECO:0000256" key="1">
    <source>
        <dbReference type="ARBA" id="ARBA00012513"/>
    </source>
</evidence>
<sequence>MQYSGKLAGLASNEWDSTSTRLPPRSSTTRLLERQRGTTGGGRPPTVVRGGSVGSNVHSGPASGGPRTGAPGSGSAGSGAEVRKSSPRGRFRDSPKERRPPRQSSPHGTGQATLRERSSPTLLLGSRVGPRAEPLRSDGSPTPASSSTAGASLPFSRTAAAANRKQMSNALKFSSKESFAKRRQAALVSDHRHNHMASGFARDGEDPAATGAESLAQSEAARAAFKDALRHGKVRPRTLKLMFVGQGRAGKTSTLKALTGQGFDENEVSTHGLRASMPLVRTEGDAKSSPEAFNVRSTFVSGWQVVDQPEHEIHETELQRSYAQYVAERLRDAEPGGNAEASLTSSSFGRRDSEDASPVGRGGVGDAEGSVLAEEDGIDSRPPTPTQAKMPVDLIMRMIEDGTDGAEEQVMLKTWDFGGQREYYAMHHLFLTNRGIYLVITRLDAWLREGALDGPPDAGEDEAFEPPLEALTFWLSSIHVHAPDAIIVIVGTHADKVASCRQDVEARVEEEIVRLMERVPGVERQVVINGDGGLCFFPVSNANAATDPGLQALRRCIDREAAGALAPDGAFGQELPLPWVKLREELEDCAEGSTGEDGVLPMTAMFVLPLAKVLDMGREVGVRSEQELVACLLCLHNFGVIVFFDEDGLREHIVLNTQWLADAMAHVLNCPRVVQGGVAATRRLRERGELEDELLRRHLWKAHKFKQHYDVLLRMLYRFDLIIPTDDTGSSQVHIVPCLLPCAPARVSTADMGEVWDSLHFDFHGLLCRLLPTLFPKLVVASYRDTSIDVMTSLGVYRDSFRLLWMGQELAMDLMPRERPQVVCVRAIGRHAPPDGTSGAEGEECGLPLAVVRGLLKLVDTTLSQNNHLSFTAGILCEHCHAKGRSQSERHHVIDVNELLSERTAACRINARAVAVPEGCWAALWRADALGGASGAPSGPAARGGAQPGVGVPEVRHLADLDLARSRRVSGPSASPMSTTGSCEHLEDTISSRTSLPSTWRTPGGGCASGSCTGAAAMGATQSAVEPLCLLYANPLWREGERGGGEVPPLDVQQEAALLTEAPGASAAMKVELATASKLARLLAAAPSGYRLILHLSLHCGEAGQVMLLEDDNGGAHPFSLDDLRGLLATTGGADRLGLVFLHACCSDLAGMVFVEAGAPHVICCRGAVFDATARCFTRAFYHAFCTGSKSVGQAFDIAKYEIQTVPQVGLRGEAEKYMLLPMGDASHSAMRFDLLAATLLASSGPSAFAVCSALLPRKVEDFCGRARDLWLLMQHLGSARRCVAVCGPAQVGKSALLAELARFAGAPGRRFEGRTVHLALSEEDLVGDLGGLEGSCGIASERPARAWPLIRFLRALASAVTRVVAGCVTDCETTEMADDIFSPMTDARFLRTRVVQGLLRLESGSLKVLVIVDGLDSLLEDPTTVEELRKVMTEILLRTEKVVLVFGARQATFQALGAHKVVAFPLEPLRPGDCARLFLWRVHRPLVVGDLSEAAGEVAAGDIPLNVNAQNRGMVFGQLARHPLLLDCKGLPGLLRRTADRVLPGGGSLWALHRGG</sequence>
<keyword evidence="5" id="KW-0418">Kinase</keyword>
<dbReference type="GO" id="GO:0005524">
    <property type="term" value="F:ATP binding"/>
    <property type="evidence" value="ECO:0007669"/>
    <property type="project" value="UniProtKB-KW"/>
</dbReference>
<keyword evidence="3" id="KW-0677">Repeat</keyword>
<dbReference type="SUPFAM" id="SSF52540">
    <property type="entry name" value="P-loop containing nucleoside triphosphate hydrolases"/>
    <property type="match status" value="2"/>
</dbReference>
<feature type="compositionally biased region" description="Low complexity" evidence="9">
    <location>
        <begin position="139"/>
        <end position="152"/>
    </location>
</feature>
<proteinExistence type="predicted"/>
<feature type="compositionally biased region" description="Polar residues" evidence="9">
    <location>
        <begin position="991"/>
        <end position="1001"/>
    </location>
</feature>
<protein>
    <recommendedName>
        <fullName evidence="1">non-specific serine/threonine protein kinase</fullName>
        <ecNumber evidence="1">2.7.11.1</ecNumber>
    </recommendedName>
</protein>
<name>A0A7S4Q2B0_9DINO</name>
<comment type="catalytic activity">
    <reaction evidence="7">
        <text>L-threonyl-[protein] + ATP = O-phospho-L-threonyl-[protein] + ADP + H(+)</text>
        <dbReference type="Rhea" id="RHEA:46608"/>
        <dbReference type="Rhea" id="RHEA-COMP:11060"/>
        <dbReference type="Rhea" id="RHEA-COMP:11605"/>
        <dbReference type="ChEBI" id="CHEBI:15378"/>
        <dbReference type="ChEBI" id="CHEBI:30013"/>
        <dbReference type="ChEBI" id="CHEBI:30616"/>
        <dbReference type="ChEBI" id="CHEBI:61977"/>
        <dbReference type="ChEBI" id="CHEBI:456216"/>
        <dbReference type="EC" id="2.7.11.1"/>
    </reaction>
</comment>
<keyword evidence="2" id="KW-0808">Transferase</keyword>
<evidence type="ECO:0000256" key="7">
    <source>
        <dbReference type="ARBA" id="ARBA00047899"/>
    </source>
</evidence>
<dbReference type="Pfam" id="PF08477">
    <property type="entry name" value="Roc"/>
    <property type="match status" value="1"/>
</dbReference>
<dbReference type="EC" id="2.7.11.1" evidence="1"/>
<dbReference type="PANTHER" id="PTHR47679:SF1">
    <property type="entry name" value="PROTEIN TORNADO 1"/>
    <property type="match status" value="1"/>
</dbReference>
<evidence type="ECO:0000256" key="6">
    <source>
        <dbReference type="ARBA" id="ARBA00022840"/>
    </source>
</evidence>
<gene>
    <name evidence="11" type="ORF">AMON00008_LOCUS9622</name>
</gene>
<dbReference type="InterPro" id="IPR024983">
    <property type="entry name" value="CHAT_dom"/>
</dbReference>
<evidence type="ECO:0000256" key="8">
    <source>
        <dbReference type="ARBA" id="ARBA00048679"/>
    </source>
</evidence>
<comment type="catalytic activity">
    <reaction evidence="8">
        <text>L-seryl-[protein] + ATP = O-phospho-L-seryl-[protein] + ADP + H(+)</text>
        <dbReference type="Rhea" id="RHEA:17989"/>
        <dbReference type="Rhea" id="RHEA-COMP:9863"/>
        <dbReference type="Rhea" id="RHEA-COMP:11604"/>
        <dbReference type="ChEBI" id="CHEBI:15378"/>
        <dbReference type="ChEBI" id="CHEBI:29999"/>
        <dbReference type="ChEBI" id="CHEBI:30616"/>
        <dbReference type="ChEBI" id="CHEBI:83421"/>
        <dbReference type="ChEBI" id="CHEBI:456216"/>
        <dbReference type="EC" id="2.7.11.1"/>
    </reaction>
</comment>
<dbReference type="InterPro" id="IPR027417">
    <property type="entry name" value="P-loop_NTPase"/>
</dbReference>
<accession>A0A7S4Q2B0</accession>
<feature type="region of interest" description="Disordered" evidence="9">
    <location>
        <begin position="1"/>
        <end position="191"/>
    </location>
</feature>